<evidence type="ECO:0000256" key="7">
    <source>
        <dbReference type="SAM" id="SignalP"/>
    </source>
</evidence>
<dbReference type="PANTHER" id="PTHR43806:SF11">
    <property type="entry name" value="CEREVISIN-RELATED"/>
    <property type="match status" value="1"/>
</dbReference>
<gene>
    <name evidence="9" type="ORF">MCHLO_04321</name>
</gene>
<keyword evidence="10" id="KW-1185">Reference proteome</keyword>
<keyword evidence="2 5" id="KW-0645">Protease</keyword>
<reference evidence="9" key="1">
    <citation type="submission" date="2014-09" db="EMBL/GenBank/DDBJ databases">
        <title>Genome sequence of the luminous mushroom Mycena chlorophos for searching fungal bioluminescence genes.</title>
        <authorList>
            <person name="Tanaka Y."/>
            <person name="Kasuga D."/>
            <person name="Oba Y."/>
            <person name="Hase S."/>
            <person name="Sato K."/>
            <person name="Oba Y."/>
            <person name="Sakakibara Y."/>
        </authorList>
    </citation>
    <scope>NUCLEOTIDE SEQUENCE</scope>
</reference>
<dbReference type="Gene3D" id="3.40.50.200">
    <property type="entry name" value="Peptidase S8/S53 domain"/>
    <property type="match status" value="1"/>
</dbReference>
<feature type="active site" description="Charge relay system" evidence="5">
    <location>
        <position position="216"/>
    </location>
</feature>
<proteinExistence type="inferred from homology"/>
<dbReference type="Pfam" id="PF00082">
    <property type="entry name" value="Peptidase_S8"/>
    <property type="match status" value="1"/>
</dbReference>
<feature type="signal peptide" evidence="7">
    <location>
        <begin position="1"/>
        <end position="19"/>
    </location>
</feature>
<evidence type="ECO:0000256" key="1">
    <source>
        <dbReference type="ARBA" id="ARBA00011073"/>
    </source>
</evidence>
<feature type="domain" description="Peptidase S8/S53" evidence="8">
    <location>
        <begin position="172"/>
        <end position="418"/>
    </location>
</feature>
<dbReference type="SUPFAM" id="SSF52743">
    <property type="entry name" value="Subtilisin-like"/>
    <property type="match status" value="1"/>
</dbReference>
<keyword evidence="3 5" id="KW-0378">Hydrolase</keyword>
<feature type="region of interest" description="Disordered" evidence="6">
    <location>
        <begin position="18"/>
        <end position="42"/>
    </location>
</feature>
<keyword evidence="4 5" id="KW-0720">Serine protease</keyword>
<feature type="active site" description="Charge relay system" evidence="5">
    <location>
        <position position="383"/>
    </location>
</feature>
<dbReference type="PROSITE" id="PS00136">
    <property type="entry name" value="SUBTILASE_ASP"/>
    <property type="match status" value="1"/>
</dbReference>
<dbReference type="PROSITE" id="PS51892">
    <property type="entry name" value="SUBTILASE"/>
    <property type="match status" value="1"/>
</dbReference>
<feature type="chain" id="PRO_5045432961" evidence="7">
    <location>
        <begin position="20"/>
        <end position="457"/>
    </location>
</feature>
<evidence type="ECO:0000313" key="9">
    <source>
        <dbReference type="EMBL" id="GAT46822.1"/>
    </source>
</evidence>
<dbReference type="EMBL" id="DF842867">
    <property type="protein sequence ID" value="GAT46822.1"/>
    <property type="molecule type" value="Genomic_DNA"/>
</dbReference>
<evidence type="ECO:0000256" key="2">
    <source>
        <dbReference type="ARBA" id="ARBA00022670"/>
    </source>
</evidence>
<feature type="active site" description="Charge relay system" evidence="5">
    <location>
        <position position="181"/>
    </location>
</feature>
<dbReference type="PRINTS" id="PR00723">
    <property type="entry name" value="SUBTILISIN"/>
</dbReference>
<sequence>MSLLLSLLLLSPRPEPAPAHAAAPVAPAHQATTPQSGTSEPGSVIPNEFTIQLKPNVNRAAHLAWVEKLIEDVAARKETPQSQLMLVDSDIFVQLGVYGGIFGPTVIAEICKSADVSVVEPCMALELQSFVTTNDNSWDLERLNTGANKVPNVNDANKAELNRSFTTVENAGRGIKIYIIDSGVNDHPDIAGRLLRGVNLLDPGNPSHDTADEDGHGTRMACMAAGSQCGAAKAANIVPVKVTRRGGPGQMVDPIIIMEALAYVWRKVQKHREPAVVNMSIGLIRGTDGLMRKVLQSILANGVHLVISAGNRMLGPGPDPEILKQYNKLIADDDGPIVVGATDWNDRRAHFSNYGPRVTIWAPGSEVVAAAKPVGFACSSGTSEASALVSGVVATILGIPAYRRLTPAEMKAKLLQFAVPIAAGPARTDDGRNLPVDVDKMLIQGPIVQKDGSWVFR</sequence>
<comment type="similarity">
    <text evidence="1 5">Belongs to the peptidase S8 family.</text>
</comment>
<dbReference type="InterPro" id="IPR000209">
    <property type="entry name" value="Peptidase_S8/S53_dom"/>
</dbReference>
<evidence type="ECO:0000259" key="8">
    <source>
        <dbReference type="Pfam" id="PF00082"/>
    </source>
</evidence>
<dbReference type="InterPro" id="IPR050131">
    <property type="entry name" value="Peptidase_S8_subtilisin-like"/>
</dbReference>
<protein>
    <submittedName>
        <fullName evidence="9">Peptidase 1</fullName>
    </submittedName>
</protein>
<feature type="compositionally biased region" description="Low complexity" evidence="6">
    <location>
        <begin position="18"/>
        <end position="35"/>
    </location>
</feature>
<dbReference type="Proteomes" id="UP000815677">
    <property type="component" value="Unassembled WGS sequence"/>
</dbReference>
<dbReference type="PANTHER" id="PTHR43806">
    <property type="entry name" value="PEPTIDASE S8"/>
    <property type="match status" value="1"/>
</dbReference>
<name>A0ABQ0L8G4_MYCCL</name>
<evidence type="ECO:0000256" key="4">
    <source>
        <dbReference type="ARBA" id="ARBA00022825"/>
    </source>
</evidence>
<evidence type="ECO:0000256" key="3">
    <source>
        <dbReference type="ARBA" id="ARBA00022801"/>
    </source>
</evidence>
<organism evidence="9 10">
    <name type="scientific">Mycena chlorophos</name>
    <name type="common">Agaric fungus</name>
    <name type="synonym">Agaricus chlorophos</name>
    <dbReference type="NCBI Taxonomy" id="658473"/>
    <lineage>
        <taxon>Eukaryota</taxon>
        <taxon>Fungi</taxon>
        <taxon>Dikarya</taxon>
        <taxon>Basidiomycota</taxon>
        <taxon>Agaricomycotina</taxon>
        <taxon>Agaricomycetes</taxon>
        <taxon>Agaricomycetidae</taxon>
        <taxon>Agaricales</taxon>
        <taxon>Marasmiineae</taxon>
        <taxon>Mycenaceae</taxon>
        <taxon>Mycena</taxon>
    </lineage>
</organism>
<evidence type="ECO:0000256" key="5">
    <source>
        <dbReference type="PROSITE-ProRule" id="PRU01240"/>
    </source>
</evidence>
<evidence type="ECO:0000256" key="6">
    <source>
        <dbReference type="SAM" id="MobiDB-lite"/>
    </source>
</evidence>
<dbReference type="InterPro" id="IPR023827">
    <property type="entry name" value="Peptidase_S8_Asp-AS"/>
</dbReference>
<dbReference type="InterPro" id="IPR036852">
    <property type="entry name" value="Peptidase_S8/S53_dom_sf"/>
</dbReference>
<keyword evidence="7" id="KW-0732">Signal</keyword>
<evidence type="ECO:0000313" key="10">
    <source>
        <dbReference type="Proteomes" id="UP000815677"/>
    </source>
</evidence>
<dbReference type="InterPro" id="IPR015500">
    <property type="entry name" value="Peptidase_S8_subtilisin-rel"/>
</dbReference>
<accession>A0ABQ0L8G4</accession>